<dbReference type="GO" id="GO:0004930">
    <property type="term" value="F:G protein-coupled receptor activity"/>
    <property type="evidence" value="ECO:0007669"/>
    <property type="project" value="InterPro"/>
</dbReference>
<dbReference type="Gene3D" id="3.40.50.2300">
    <property type="match status" value="3"/>
</dbReference>
<evidence type="ECO:0000256" key="15">
    <source>
        <dbReference type="SAM" id="Phobius"/>
    </source>
</evidence>
<keyword evidence="2" id="KW-0813">Transport</keyword>
<sequence length="899" mass="100098">MQYLWDFQYFFFTLLFELLSSQYATKTWLSSNFSSLQLLGLFEDVSNSSNSTNFAVHSLAMFKAAILLSHQYNITVDGEYIGWQTVQTKGNVIDSLSSSCLAVSTEKIIGIVGPIYSREAHIIAAFANRIGIPVISFSATDPDLTDRNTYPAFFRTVPPDDIAALSIAQLFIQFNWTSCIIIYQNDNFGTNGAKALAQVFNDYGFQVRQTLVFDIAKLHIQGDLQASLTGSTSRIVILWAQSTYASLILQFALNLDLLGPQFTWILSSEVPLNSFNQTFLRNLIGMLTIEPTVGDVLDKPINTTLLDAAYRIWAQYEPASFPGSAKVNNYALFAFDATWSLIQSLQNLCPTNIKNASSCMSFITSSFCYDNRFLNANSLFNQIIGTRFLGVSGAIQFSANVTNRIAGAYYLARNIQASFNTFNYIPVLQWSDDESWKAVKGLNAIVWPGNLLVPPRDYPTLSNVTLRIGVVVLLPFTMISSNTDENGQTGVKLIGYAPDLINLLQNKMGFIPNIIVAPPNQTYDGLVDAVANGVYDMVVADVTVTSARREKAAFSTSIFDNALRIIMRSKTVTRTNLLSFLKPFSFDLWMMLLAAITFAAFLFCLLERFDNQILHNRSLVSSVTMSWWYSIGTIMGYGADFQVVTAAGRLLTVGLYLLSLVLVATYTANLASELTITKSEFVISGIEDIKNRKIPFNRIGIRVGTAAENYFLQEISAGIRSFYPLSSQQEMYNALLNNSIDASFMDSGTTEYITNNVYCNLTSVGSDFDHSSLAIVIPKGWLYEQDLDVNVLELQEAGVLDELKTKWFETSICANNPSDRTGITFETMSGLFLTFAVICALSIILFIWTKRWNMINYLFKLVGRSSPLSKQGTTVTRCTPEPSRRAENFQQSSNGRMVF</sequence>
<dbReference type="Pfam" id="PF10613">
    <property type="entry name" value="Lig_chan-Glu_bd"/>
    <property type="match status" value="1"/>
</dbReference>
<dbReference type="InterPro" id="IPR015683">
    <property type="entry name" value="Ionotropic_Glu_rcpt"/>
</dbReference>
<organism evidence="19 23">
    <name type="scientific">Rotaria magnacalcarata</name>
    <dbReference type="NCBI Taxonomy" id="392030"/>
    <lineage>
        <taxon>Eukaryota</taxon>
        <taxon>Metazoa</taxon>
        <taxon>Spiralia</taxon>
        <taxon>Gnathifera</taxon>
        <taxon>Rotifera</taxon>
        <taxon>Eurotatoria</taxon>
        <taxon>Bdelloidea</taxon>
        <taxon>Philodinida</taxon>
        <taxon>Philodinidae</taxon>
        <taxon>Rotaria</taxon>
    </lineage>
</organism>
<accession>A0A816YC98</accession>
<evidence type="ECO:0000259" key="17">
    <source>
        <dbReference type="SMART" id="SM00079"/>
    </source>
</evidence>
<feature type="transmembrane region" description="Helical" evidence="15">
    <location>
        <begin position="830"/>
        <end position="849"/>
    </location>
</feature>
<evidence type="ECO:0000313" key="20">
    <source>
        <dbReference type="EMBL" id="CAF3903364.1"/>
    </source>
</evidence>
<evidence type="ECO:0000256" key="16">
    <source>
        <dbReference type="SAM" id="SignalP"/>
    </source>
</evidence>
<evidence type="ECO:0000256" key="12">
    <source>
        <dbReference type="ARBA" id="ARBA00023303"/>
    </source>
</evidence>
<evidence type="ECO:0000256" key="7">
    <source>
        <dbReference type="ARBA" id="ARBA00023136"/>
    </source>
</evidence>
<evidence type="ECO:0000313" key="19">
    <source>
        <dbReference type="EMBL" id="CAF2156973.1"/>
    </source>
</evidence>
<dbReference type="Proteomes" id="UP000663856">
    <property type="component" value="Unassembled WGS sequence"/>
</dbReference>
<keyword evidence="10" id="KW-0628">Postsynaptic cell membrane</keyword>
<evidence type="ECO:0000313" key="18">
    <source>
        <dbReference type="EMBL" id="CAF2128259.1"/>
    </source>
</evidence>
<dbReference type="Proteomes" id="UP000663866">
    <property type="component" value="Unassembled WGS sequence"/>
</dbReference>
<dbReference type="SUPFAM" id="SSF53822">
    <property type="entry name" value="Periplasmic binding protein-like I"/>
    <property type="match status" value="1"/>
</dbReference>
<evidence type="ECO:0000313" key="21">
    <source>
        <dbReference type="EMBL" id="CAF3917720.1"/>
    </source>
</evidence>
<feature type="compositionally biased region" description="Polar residues" evidence="14">
    <location>
        <begin position="867"/>
        <end position="877"/>
    </location>
</feature>
<dbReference type="Gene3D" id="1.10.287.70">
    <property type="match status" value="1"/>
</dbReference>
<proteinExistence type="predicted"/>
<dbReference type="GO" id="GO:0045211">
    <property type="term" value="C:postsynaptic membrane"/>
    <property type="evidence" value="ECO:0007669"/>
    <property type="project" value="UniProtKB-SubCell"/>
</dbReference>
<dbReference type="InterPro" id="IPR001828">
    <property type="entry name" value="ANF_lig-bd_rcpt"/>
</dbReference>
<comment type="caution">
    <text evidence="19">The sequence shown here is derived from an EMBL/GenBank/DDBJ whole genome shotgun (WGS) entry which is preliminary data.</text>
</comment>
<feature type="transmembrane region" description="Helical" evidence="15">
    <location>
        <begin position="588"/>
        <end position="606"/>
    </location>
</feature>
<dbReference type="Pfam" id="PF00060">
    <property type="entry name" value="Lig_chan"/>
    <property type="match status" value="1"/>
</dbReference>
<keyword evidence="7 15" id="KW-0472">Membrane</keyword>
<evidence type="ECO:0000256" key="1">
    <source>
        <dbReference type="ARBA" id="ARBA00004141"/>
    </source>
</evidence>
<evidence type="ECO:0000256" key="2">
    <source>
        <dbReference type="ARBA" id="ARBA00022448"/>
    </source>
</evidence>
<gene>
    <name evidence="20" type="ORF">OVN521_LOCUS9632</name>
    <name evidence="21" type="ORF">UXM345_LOCUS11443</name>
    <name evidence="18" type="ORF">WKI299_LOCUS25820</name>
    <name evidence="19" type="ORF">XDN619_LOCUS29816</name>
</gene>
<feature type="domain" description="Ionotropic glutamate receptor C-terminal" evidence="17">
    <location>
        <begin position="465"/>
        <end position="810"/>
    </location>
</feature>
<keyword evidence="6" id="KW-0406">Ion transport</keyword>
<dbReference type="Pfam" id="PF01094">
    <property type="entry name" value="ANF_receptor"/>
    <property type="match status" value="1"/>
</dbReference>
<evidence type="ECO:0000313" key="23">
    <source>
        <dbReference type="Proteomes" id="UP000663887"/>
    </source>
</evidence>
<feature type="signal peptide" evidence="16">
    <location>
        <begin position="1"/>
        <end position="21"/>
    </location>
</feature>
<evidence type="ECO:0000256" key="8">
    <source>
        <dbReference type="ARBA" id="ARBA00023170"/>
    </source>
</evidence>
<keyword evidence="8" id="KW-0675">Receptor</keyword>
<feature type="region of interest" description="Disordered" evidence="14">
    <location>
        <begin position="867"/>
        <end position="899"/>
    </location>
</feature>
<evidence type="ECO:0000256" key="5">
    <source>
        <dbReference type="ARBA" id="ARBA00023018"/>
    </source>
</evidence>
<protein>
    <recommendedName>
        <fullName evidence="17">Ionotropic glutamate receptor C-terminal domain-containing protein</fullName>
    </recommendedName>
</protein>
<dbReference type="EMBL" id="CAJNRG010014674">
    <property type="protein sequence ID" value="CAF2156973.1"/>
    <property type="molecule type" value="Genomic_DNA"/>
</dbReference>
<keyword evidence="4 15" id="KW-1133">Transmembrane helix</keyword>
<evidence type="ECO:0000256" key="3">
    <source>
        <dbReference type="ARBA" id="ARBA00022692"/>
    </source>
</evidence>
<dbReference type="InterPro" id="IPR001320">
    <property type="entry name" value="Iontro_rcpt_C"/>
</dbReference>
<dbReference type="AlphaFoldDB" id="A0A816YC98"/>
<feature type="transmembrane region" description="Helical" evidence="15">
    <location>
        <begin position="618"/>
        <end position="638"/>
    </location>
</feature>
<keyword evidence="3 15" id="KW-0812">Transmembrane</keyword>
<dbReference type="InterPro" id="IPR019594">
    <property type="entry name" value="Glu/Gly-bd"/>
</dbReference>
<dbReference type="InterPro" id="IPR000337">
    <property type="entry name" value="GPCR_3"/>
</dbReference>
<evidence type="ECO:0000256" key="10">
    <source>
        <dbReference type="ARBA" id="ARBA00023257"/>
    </source>
</evidence>
<dbReference type="Proteomes" id="UP000663887">
    <property type="component" value="Unassembled WGS sequence"/>
</dbReference>
<keyword evidence="11" id="KW-1071">Ligand-gated ion channel</keyword>
<keyword evidence="12" id="KW-0407">Ion channel</keyword>
<name>A0A816YC98_9BILA</name>
<feature type="transmembrane region" description="Helical" evidence="15">
    <location>
        <begin position="650"/>
        <end position="671"/>
    </location>
</feature>
<dbReference type="InterPro" id="IPR028082">
    <property type="entry name" value="Peripla_BP_I"/>
</dbReference>
<evidence type="ECO:0000256" key="11">
    <source>
        <dbReference type="ARBA" id="ARBA00023286"/>
    </source>
</evidence>
<dbReference type="SUPFAM" id="SSF53850">
    <property type="entry name" value="Periplasmic binding protein-like II"/>
    <property type="match status" value="1"/>
</dbReference>
<dbReference type="GO" id="GO:0015276">
    <property type="term" value="F:ligand-gated monoatomic ion channel activity"/>
    <property type="evidence" value="ECO:0007669"/>
    <property type="project" value="InterPro"/>
</dbReference>
<reference evidence="19" key="1">
    <citation type="submission" date="2021-02" db="EMBL/GenBank/DDBJ databases">
        <authorList>
            <person name="Nowell W R."/>
        </authorList>
    </citation>
    <scope>NUCLEOTIDE SEQUENCE</scope>
</reference>
<dbReference type="PRINTS" id="PR00248">
    <property type="entry name" value="GPCRMGR"/>
</dbReference>
<dbReference type="Proteomes" id="UP000663842">
    <property type="component" value="Unassembled WGS sequence"/>
</dbReference>
<keyword evidence="5" id="KW-0770">Synapse</keyword>
<comment type="subcellular location">
    <subcellularLocation>
        <location evidence="1">Membrane</location>
        <topology evidence="1">Multi-pass membrane protein</topology>
    </subcellularLocation>
    <subcellularLocation>
        <location evidence="13">Postsynaptic cell membrane</location>
    </subcellularLocation>
</comment>
<dbReference type="SMART" id="SM00079">
    <property type="entry name" value="PBPe"/>
    <property type="match status" value="1"/>
</dbReference>
<keyword evidence="22" id="KW-1185">Reference proteome</keyword>
<evidence type="ECO:0000256" key="13">
    <source>
        <dbReference type="ARBA" id="ARBA00034100"/>
    </source>
</evidence>
<feature type="compositionally biased region" description="Polar residues" evidence="14">
    <location>
        <begin position="888"/>
        <end position="899"/>
    </location>
</feature>
<keyword evidence="9" id="KW-0325">Glycoprotein</keyword>
<dbReference type="SUPFAM" id="SSF81324">
    <property type="entry name" value="Voltage-gated potassium channels"/>
    <property type="match status" value="1"/>
</dbReference>
<keyword evidence="16" id="KW-0732">Signal</keyword>
<dbReference type="Gene3D" id="3.40.190.10">
    <property type="entry name" value="Periplasmic binding protein-like II"/>
    <property type="match status" value="2"/>
</dbReference>
<dbReference type="PANTHER" id="PTHR18966">
    <property type="entry name" value="IONOTROPIC GLUTAMATE RECEPTOR"/>
    <property type="match status" value="1"/>
</dbReference>
<dbReference type="EMBL" id="CAJOBF010001140">
    <property type="protein sequence ID" value="CAF3917720.1"/>
    <property type="molecule type" value="Genomic_DNA"/>
</dbReference>
<dbReference type="EMBL" id="CAJOBG010001179">
    <property type="protein sequence ID" value="CAF3903364.1"/>
    <property type="molecule type" value="Genomic_DNA"/>
</dbReference>
<feature type="chain" id="PRO_5035611754" description="Ionotropic glutamate receptor C-terminal domain-containing protein" evidence="16">
    <location>
        <begin position="22"/>
        <end position="899"/>
    </location>
</feature>
<evidence type="ECO:0000256" key="14">
    <source>
        <dbReference type="SAM" id="MobiDB-lite"/>
    </source>
</evidence>
<evidence type="ECO:0000256" key="9">
    <source>
        <dbReference type="ARBA" id="ARBA00023180"/>
    </source>
</evidence>
<dbReference type="EMBL" id="CAJNRF010011092">
    <property type="protein sequence ID" value="CAF2128259.1"/>
    <property type="molecule type" value="Genomic_DNA"/>
</dbReference>
<evidence type="ECO:0000313" key="22">
    <source>
        <dbReference type="Proteomes" id="UP000663866"/>
    </source>
</evidence>
<evidence type="ECO:0000256" key="6">
    <source>
        <dbReference type="ARBA" id="ARBA00023065"/>
    </source>
</evidence>
<evidence type="ECO:0000256" key="4">
    <source>
        <dbReference type="ARBA" id="ARBA00022989"/>
    </source>
</evidence>